<protein>
    <recommendedName>
        <fullName evidence="1">TIR domain-containing protein</fullName>
    </recommendedName>
</protein>
<dbReference type="Gene3D" id="3.40.50.10140">
    <property type="entry name" value="Toll/interleukin-1 receptor homology (TIR) domain"/>
    <property type="match status" value="1"/>
</dbReference>
<dbReference type="SUPFAM" id="SSF52200">
    <property type="entry name" value="Toll/Interleukin receptor TIR domain"/>
    <property type="match status" value="1"/>
</dbReference>
<organism evidence="2 3">
    <name type="scientific">Parazoarcus communis</name>
    <dbReference type="NCBI Taxonomy" id="41977"/>
    <lineage>
        <taxon>Bacteria</taxon>
        <taxon>Pseudomonadati</taxon>
        <taxon>Pseudomonadota</taxon>
        <taxon>Betaproteobacteria</taxon>
        <taxon>Rhodocyclales</taxon>
        <taxon>Zoogloeaceae</taxon>
        <taxon>Parazoarcus</taxon>
    </lineage>
</organism>
<dbReference type="AlphaFoldDB" id="A0A2U8GM82"/>
<dbReference type="InterPro" id="IPR000157">
    <property type="entry name" value="TIR_dom"/>
</dbReference>
<evidence type="ECO:0000313" key="2">
    <source>
        <dbReference type="EMBL" id="AWI74767.1"/>
    </source>
</evidence>
<dbReference type="Pfam" id="PF13676">
    <property type="entry name" value="TIR_2"/>
    <property type="match status" value="1"/>
</dbReference>
<dbReference type="Proteomes" id="UP000244930">
    <property type="component" value="Chromosome"/>
</dbReference>
<proteinExistence type="predicted"/>
<dbReference type="GO" id="GO:0007165">
    <property type="term" value="P:signal transduction"/>
    <property type="evidence" value="ECO:0007669"/>
    <property type="project" value="InterPro"/>
</dbReference>
<dbReference type="KEGG" id="acom:CEW83_05670"/>
<dbReference type="EMBL" id="CP022187">
    <property type="protein sequence ID" value="AWI74767.1"/>
    <property type="molecule type" value="Genomic_DNA"/>
</dbReference>
<keyword evidence="3" id="KW-1185">Reference proteome</keyword>
<sequence>MGEARMQGIFVSYRRQDSQSAAGRLSDHLKEHLAGVPIFRDVETIEPGVDFLDAIGRALQSCGVLIAVIGPRWASITDDKGQRRLEDPNDYTRLEIATALKREGVRVIPVLVDGAGVPSGDVLPPDLQSLVRRNAIELSDKRWEYDVSQLVNTLRSVLAIPDPVPEPTPEPAPVPKPPAEVRETRHRYWIVAAVVVLAVIGYAIEEPLPTDIENLDPLADVTQSEHDPDRVTAVPDLPASVPLLTGLWHDNEGGRYEISQQGNQLIIQGMSPDGYVSGSAVLRGSRGEGAYTLNGHPLQSSFVVSPDGTRMEVAIRDPASGERDFGVLIRMR</sequence>
<dbReference type="PROSITE" id="PS50104">
    <property type="entry name" value="TIR"/>
    <property type="match status" value="1"/>
</dbReference>
<feature type="domain" description="TIR" evidence="1">
    <location>
        <begin position="5"/>
        <end position="161"/>
    </location>
</feature>
<gene>
    <name evidence="2" type="ORF">CEW83_05670</name>
</gene>
<reference evidence="2 3" key="1">
    <citation type="submission" date="2017-06" db="EMBL/GenBank/DDBJ databases">
        <title>Azoarcus.</title>
        <authorList>
            <person name="Woo J.-H."/>
            <person name="Kim H.-S."/>
        </authorList>
    </citation>
    <scope>NUCLEOTIDE SEQUENCE [LARGE SCALE GENOMIC DNA]</scope>
    <source>
        <strain evidence="2 3">TSPY31</strain>
    </source>
</reference>
<accession>A0A2U8GM82</accession>
<evidence type="ECO:0000313" key="3">
    <source>
        <dbReference type="Proteomes" id="UP000244930"/>
    </source>
</evidence>
<dbReference type="InterPro" id="IPR035897">
    <property type="entry name" value="Toll_tir_struct_dom_sf"/>
</dbReference>
<evidence type="ECO:0000259" key="1">
    <source>
        <dbReference type="PROSITE" id="PS50104"/>
    </source>
</evidence>
<name>A0A2U8GM82_9RHOO</name>